<protein>
    <submittedName>
        <fullName evidence="8">Flagellar biosynthesis protein FlgL</fullName>
    </submittedName>
</protein>
<feature type="domain" description="Flagellin C-terminal" evidence="7">
    <location>
        <begin position="323"/>
        <end position="405"/>
    </location>
</feature>
<reference evidence="8 9" key="1">
    <citation type="submission" date="2016-01" db="EMBL/GenBank/DDBJ databases">
        <title>Draft genome of the antarctic isolate Shewanella frigidimarina Ag06-30.</title>
        <authorList>
            <person name="Parmeciano Di Noto G."/>
            <person name="Vazquez S."/>
            <person name="Mac Cormack W."/>
            <person name="Iriarte A."/>
            <person name="Quiroga C."/>
        </authorList>
    </citation>
    <scope>NUCLEOTIDE SEQUENCE [LARGE SCALE GENOMIC DNA]</scope>
    <source>
        <strain evidence="8 9">Ag06-30</strain>
    </source>
</reference>
<evidence type="ECO:0000259" key="6">
    <source>
        <dbReference type="Pfam" id="PF00669"/>
    </source>
</evidence>
<name>A0A119CYK7_SHEFR</name>
<dbReference type="Gene3D" id="1.20.1330.10">
    <property type="entry name" value="f41 fragment of flagellin, N-terminal domain"/>
    <property type="match status" value="1"/>
</dbReference>
<evidence type="ECO:0000256" key="3">
    <source>
        <dbReference type="ARBA" id="ARBA00005709"/>
    </source>
</evidence>
<keyword evidence="4" id="KW-0964">Secreted</keyword>
<sequence length="406" mass="43264">MRISTGQMFQQNTNSILEKQSATNSIIAQISSGKKVNTAGDDPVAAIGIDNLKQKNALVDQFIKNIDYATSHIQQAESQLGQADTLVGSMKESVLRGINGSMTSAERQVIADDMRQSLEQLMSIANTKDESGNYIFAGNKTNSAPFAFNNNGDVVYSGDSGIRKSNIAAGAQVNTNVPGDAAFMNAPNAMGDYGVNYSSLQQGDFVVSSAKVTDTASYVDNNYTYTFAFTDDGAGGLNVEVTDNATPTANIVYPAASFDASAPIAFNGMEIKIDGEPKIGDTFSIEEVAQVSIFDTFSKVIALFESGDDAQTPAGQAELAQLLNNIDSGVNQMSQQRSLTGNSLKVLQQYSDNHTDEKLINTSALSKLEDLDFASAVTEFEKQQLALSAASSLFSKVSSTSLFDYI</sequence>
<accession>A0A119CYK7</accession>
<keyword evidence="8" id="KW-0282">Flagellum</keyword>
<dbReference type="EMBL" id="LRDC01000079">
    <property type="protein sequence ID" value="KVW99949.1"/>
    <property type="molecule type" value="Genomic_DNA"/>
</dbReference>
<dbReference type="NCBIfam" id="TIGR02550">
    <property type="entry name" value="flagell_flgL"/>
    <property type="match status" value="1"/>
</dbReference>
<dbReference type="InterPro" id="IPR001029">
    <property type="entry name" value="Flagellin_N"/>
</dbReference>
<evidence type="ECO:0000313" key="8">
    <source>
        <dbReference type="EMBL" id="KVW99949.1"/>
    </source>
</evidence>
<dbReference type="InterPro" id="IPR046358">
    <property type="entry name" value="Flagellin_C"/>
</dbReference>
<dbReference type="RefSeq" id="WP_059747902.1">
    <property type="nucleotide sequence ID" value="NZ_LRDC01000079.1"/>
</dbReference>
<evidence type="ECO:0000256" key="4">
    <source>
        <dbReference type="ARBA" id="ARBA00022525"/>
    </source>
</evidence>
<keyword evidence="8" id="KW-0966">Cell projection</keyword>
<dbReference type="SUPFAM" id="SSF64518">
    <property type="entry name" value="Phase 1 flagellin"/>
    <property type="match status" value="1"/>
</dbReference>
<dbReference type="PANTHER" id="PTHR42792">
    <property type="entry name" value="FLAGELLIN"/>
    <property type="match status" value="1"/>
</dbReference>
<evidence type="ECO:0000256" key="2">
    <source>
        <dbReference type="ARBA" id="ARBA00004613"/>
    </source>
</evidence>
<dbReference type="PANTHER" id="PTHR42792:SF1">
    <property type="entry name" value="FLAGELLAR HOOK-ASSOCIATED PROTEIN 3"/>
    <property type="match status" value="1"/>
</dbReference>
<dbReference type="InterPro" id="IPR001492">
    <property type="entry name" value="Flagellin"/>
</dbReference>
<gene>
    <name evidence="8" type="ORF">AWJ07_10400</name>
</gene>
<dbReference type="Proteomes" id="UP000055702">
    <property type="component" value="Unassembled WGS sequence"/>
</dbReference>
<comment type="similarity">
    <text evidence="3">Belongs to the bacterial flagellin family.</text>
</comment>
<organism evidence="8">
    <name type="scientific">Shewanella frigidimarina</name>
    <dbReference type="NCBI Taxonomy" id="56812"/>
    <lineage>
        <taxon>Bacteria</taxon>
        <taxon>Pseudomonadati</taxon>
        <taxon>Pseudomonadota</taxon>
        <taxon>Gammaproteobacteria</taxon>
        <taxon>Alteromonadales</taxon>
        <taxon>Shewanellaceae</taxon>
        <taxon>Shewanella</taxon>
    </lineage>
</organism>
<comment type="caution">
    <text evidence="8">The sequence shown here is derived from an EMBL/GenBank/DDBJ whole genome shotgun (WGS) entry which is preliminary data.</text>
</comment>
<dbReference type="InterPro" id="IPR013384">
    <property type="entry name" value="Flagell_FlgL"/>
</dbReference>
<evidence type="ECO:0000313" key="9">
    <source>
        <dbReference type="Proteomes" id="UP000055702"/>
    </source>
</evidence>
<keyword evidence="5" id="KW-0975">Bacterial flagellum</keyword>
<keyword evidence="8" id="KW-0969">Cilium</keyword>
<evidence type="ECO:0000256" key="1">
    <source>
        <dbReference type="ARBA" id="ARBA00004365"/>
    </source>
</evidence>
<dbReference type="GO" id="GO:0071973">
    <property type="term" value="P:bacterial-type flagellum-dependent cell motility"/>
    <property type="evidence" value="ECO:0007669"/>
    <property type="project" value="InterPro"/>
</dbReference>
<dbReference type="AlphaFoldDB" id="A0A119CYK7"/>
<evidence type="ECO:0000259" key="7">
    <source>
        <dbReference type="Pfam" id="PF00700"/>
    </source>
</evidence>
<evidence type="ECO:0000256" key="5">
    <source>
        <dbReference type="ARBA" id="ARBA00023143"/>
    </source>
</evidence>
<dbReference type="Pfam" id="PF00700">
    <property type="entry name" value="Flagellin_C"/>
    <property type="match status" value="1"/>
</dbReference>
<comment type="subcellular location">
    <subcellularLocation>
        <location evidence="1">Bacterial flagellum</location>
    </subcellularLocation>
    <subcellularLocation>
        <location evidence="2">Secreted</location>
    </subcellularLocation>
</comment>
<dbReference type="GO" id="GO:0009424">
    <property type="term" value="C:bacterial-type flagellum hook"/>
    <property type="evidence" value="ECO:0007669"/>
    <property type="project" value="InterPro"/>
</dbReference>
<proteinExistence type="inferred from homology"/>
<feature type="domain" description="Flagellin N-terminal" evidence="6">
    <location>
        <begin position="3"/>
        <end position="141"/>
    </location>
</feature>
<dbReference type="GO" id="GO:0005576">
    <property type="term" value="C:extracellular region"/>
    <property type="evidence" value="ECO:0007669"/>
    <property type="project" value="UniProtKB-SubCell"/>
</dbReference>
<dbReference type="GO" id="GO:0005198">
    <property type="term" value="F:structural molecule activity"/>
    <property type="evidence" value="ECO:0007669"/>
    <property type="project" value="InterPro"/>
</dbReference>
<dbReference type="Pfam" id="PF00669">
    <property type="entry name" value="Flagellin_N"/>
    <property type="match status" value="1"/>
</dbReference>